<sequence>MCQKNTLHHISDICNPGIPAVFEVLHFFYNAFPTLKKFALRSRRSSQAFCSGKITKDTAYLDFIYPFEPSTIIPSGIEVSVYLAK</sequence>
<comment type="caution">
    <text evidence="1">The sequence shown here is derived from an EMBL/GenBank/DDBJ whole genome shotgun (WGS) entry which is preliminary data.</text>
</comment>
<dbReference type="EMBL" id="JAYWIO010000004">
    <property type="protein sequence ID" value="KAK7269141.1"/>
    <property type="molecule type" value="Genomic_DNA"/>
</dbReference>
<gene>
    <name evidence="1" type="ORF">RIF29_21857</name>
</gene>
<evidence type="ECO:0000313" key="2">
    <source>
        <dbReference type="Proteomes" id="UP001372338"/>
    </source>
</evidence>
<organism evidence="1 2">
    <name type="scientific">Crotalaria pallida</name>
    <name type="common">Smooth rattlebox</name>
    <name type="synonym">Crotalaria striata</name>
    <dbReference type="NCBI Taxonomy" id="3830"/>
    <lineage>
        <taxon>Eukaryota</taxon>
        <taxon>Viridiplantae</taxon>
        <taxon>Streptophyta</taxon>
        <taxon>Embryophyta</taxon>
        <taxon>Tracheophyta</taxon>
        <taxon>Spermatophyta</taxon>
        <taxon>Magnoliopsida</taxon>
        <taxon>eudicotyledons</taxon>
        <taxon>Gunneridae</taxon>
        <taxon>Pentapetalae</taxon>
        <taxon>rosids</taxon>
        <taxon>fabids</taxon>
        <taxon>Fabales</taxon>
        <taxon>Fabaceae</taxon>
        <taxon>Papilionoideae</taxon>
        <taxon>50 kb inversion clade</taxon>
        <taxon>genistoids sensu lato</taxon>
        <taxon>core genistoids</taxon>
        <taxon>Crotalarieae</taxon>
        <taxon>Crotalaria</taxon>
    </lineage>
</organism>
<keyword evidence="2" id="KW-1185">Reference proteome</keyword>
<dbReference type="Proteomes" id="UP001372338">
    <property type="component" value="Unassembled WGS sequence"/>
</dbReference>
<protein>
    <submittedName>
        <fullName evidence="1">Uncharacterized protein</fullName>
    </submittedName>
</protein>
<proteinExistence type="predicted"/>
<evidence type="ECO:0000313" key="1">
    <source>
        <dbReference type="EMBL" id="KAK7269141.1"/>
    </source>
</evidence>
<reference evidence="1 2" key="1">
    <citation type="submission" date="2024-01" db="EMBL/GenBank/DDBJ databases">
        <title>The genomes of 5 underutilized Papilionoideae crops provide insights into root nodulation and disease resistanc.</title>
        <authorList>
            <person name="Yuan L."/>
        </authorList>
    </citation>
    <scope>NUCLEOTIDE SEQUENCE [LARGE SCALE GENOMIC DNA]</scope>
    <source>
        <strain evidence="1">ZHUSHIDOU_FW_LH</strain>
        <tissue evidence="1">Leaf</tissue>
    </source>
</reference>
<name>A0AAN9IDU8_CROPI</name>
<dbReference type="AlphaFoldDB" id="A0AAN9IDU8"/>
<accession>A0AAN9IDU8</accession>